<evidence type="ECO:0000313" key="3">
    <source>
        <dbReference type="Proteomes" id="UP000504633"/>
    </source>
</evidence>
<sequence>MSTCAEFDNRLIELVRANPSLYERELRKAPYDSSKKKKTELWCSIATSLKTDVSTCITRWNFIREKLRRELLKEHSDWTWLPKLQFIGQHKQHSSSSSHHSSERQIANITAPPTVNWRAQSTEQVIENDEDDALQEAMDEQHASAIVLQPPLATPPPAPATSSSDDAMKRIEALLQGLGANRIKAEKKVLAYLCKCNLRALNDEQIDDIFI</sequence>
<dbReference type="Proteomes" id="UP000504633">
    <property type="component" value="Unplaced"/>
</dbReference>
<dbReference type="PROSITE" id="PS51029">
    <property type="entry name" value="MADF"/>
    <property type="match status" value="1"/>
</dbReference>
<dbReference type="GO" id="GO:0005634">
    <property type="term" value="C:nucleus"/>
    <property type="evidence" value="ECO:0007669"/>
    <property type="project" value="TreeGrafter"/>
</dbReference>
<evidence type="ECO:0000313" key="4">
    <source>
        <dbReference type="RefSeq" id="XP_023174217.1"/>
    </source>
</evidence>
<dbReference type="KEGG" id="dhe:111601726"/>
<dbReference type="OMA" id="AYLCKCN"/>
<dbReference type="GeneID" id="111601726"/>
<dbReference type="RefSeq" id="XP_023174217.1">
    <property type="nucleotide sequence ID" value="XM_023318449.2"/>
</dbReference>
<dbReference type="GO" id="GO:0006357">
    <property type="term" value="P:regulation of transcription by RNA polymerase II"/>
    <property type="evidence" value="ECO:0007669"/>
    <property type="project" value="TreeGrafter"/>
</dbReference>
<evidence type="ECO:0000256" key="1">
    <source>
        <dbReference type="SAM" id="MobiDB-lite"/>
    </source>
</evidence>
<dbReference type="PANTHER" id="PTHR12243">
    <property type="entry name" value="MADF DOMAIN TRANSCRIPTION FACTOR"/>
    <property type="match status" value="1"/>
</dbReference>
<dbReference type="Pfam" id="PF10545">
    <property type="entry name" value="MADF_DNA_bdg"/>
    <property type="match status" value="1"/>
</dbReference>
<dbReference type="OrthoDB" id="10262320at2759"/>
<dbReference type="InterPro" id="IPR006578">
    <property type="entry name" value="MADF-dom"/>
</dbReference>
<dbReference type="InterPro" id="IPR039353">
    <property type="entry name" value="TF_Adf1"/>
</dbReference>
<keyword evidence="3" id="KW-1185">Reference proteome</keyword>
<gene>
    <name evidence="4" type="primary">LOC111601726</name>
</gene>
<dbReference type="PANTHER" id="PTHR12243:SF69">
    <property type="entry name" value="SI:CH73-59F11.3"/>
    <property type="match status" value="1"/>
</dbReference>
<proteinExistence type="predicted"/>
<accession>A0A6J1M737</accession>
<evidence type="ECO:0000259" key="2">
    <source>
        <dbReference type="PROSITE" id="PS51029"/>
    </source>
</evidence>
<dbReference type="GO" id="GO:0005667">
    <property type="term" value="C:transcription regulator complex"/>
    <property type="evidence" value="ECO:0007669"/>
    <property type="project" value="TreeGrafter"/>
</dbReference>
<feature type="domain" description="MADF" evidence="2">
    <location>
        <begin position="10"/>
        <end position="92"/>
    </location>
</feature>
<feature type="compositionally biased region" description="Polar residues" evidence="1">
    <location>
        <begin position="104"/>
        <end position="114"/>
    </location>
</feature>
<dbReference type="AlphaFoldDB" id="A0A6J1M737"/>
<organism evidence="3 4">
    <name type="scientific">Drosophila hydei</name>
    <name type="common">Fruit fly</name>
    <dbReference type="NCBI Taxonomy" id="7224"/>
    <lineage>
        <taxon>Eukaryota</taxon>
        <taxon>Metazoa</taxon>
        <taxon>Ecdysozoa</taxon>
        <taxon>Arthropoda</taxon>
        <taxon>Hexapoda</taxon>
        <taxon>Insecta</taxon>
        <taxon>Pterygota</taxon>
        <taxon>Neoptera</taxon>
        <taxon>Endopterygota</taxon>
        <taxon>Diptera</taxon>
        <taxon>Brachycera</taxon>
        <taxon>Muscomorpha</taxon>
        <taxon>Ephydroidea</taxon>
        <taxon>Drosophilidae</taxon>
        <taxon>Drosophila</taxon>
    </lineage>
</organism>
<name>A0A6J1M737_DROHY</name>
<feature type="region of interest" description="Disordered" evidence="1">
    <location>
        <begin position="91"/>
        <end position="114"/>
    </location>
</feature>
<reference evidence="4" key="1">
    <citation type="submission" date="2025-08" db="UniProtKB">
        <authorList>
            <consortium name="RefSeq"/>
        </authorList>
    </citation>
    <scope>IDENTIFICATION</scope>
    <source>
        <strain evidence="4">15085-1641.00</strain>
        <tissue evidence="4">Whole body</tissue>
    </source>
</reference>
<protein>
    <submittedName>
        <fullName evidence="4">Transcription factor Adf-1</fullName>
    </submittedName>
</protein>
<dbReference type="SMART" id="SM00595">
    <property type="entry name" value="MADF"/>
    <property type="match status" value="1"/>
</dbReference>